<dbReference type="RefSeq" id="WP_368496997.1">
    <property type="nucleotide sequence ID" value="NZ_CP162511.1"/>
</dbReference>
<accession>A0AB39BEC8</accession>
<proteinExistence type="predicted"/>
<feature type="region of interest" description="Disordered" evidence="1">
    <location>
        <begin position="131"/>
        <end position="151"/>
    </location>
</feature>
<dbReference type="Pfam" id="PF14081">
    <property type="entry name" value="DUF4262"/>
    <property type="match status" value="1"/>
</dbReference>
<protein>
    <submittedName>
        <fullName evidence="2">DUF4262 domain-containing protein</fullName>
    </submittedName>
</protein>
<name>A0AB39BEC8_9MICO</name>
<evidence type="ECO:0000256" key="1">
    <source>
        <dbReference type="SAM" id="MobiDB-lite"/>
    </source>
</evidence>
<sequence>MHAADSSGPGGEFLGLIEKYGWAIRHVGEGGFPAFSYTVGLTSMGHPELVMVGLPFDAAQGFLNNMGADVRDGSRFDAGSVVWDQTEPPAPIAFVEATDVSGLTAVEQVFGEVRALQAVWSDSQGRLPWDVGYRNPPEAQPLLGTRPTSLT</sequence>
<organism evidence="2">
    <name type="scientific">Herbiconiux sp. A18JL235</name>
    <dbReference type="NCBI Taxonomy" id="3152363"/>
    <lineage>
        <taxon>Bacteria</taxon>
        <taxon>Bacillati</taxon>
        <taxon>Actinomycetota</taxon>
        <taxon>Actinomycetes</taxon>
        <taxon>Micrococcales</taxon>
        <taxon>Microbacteriaceae</taxon>
        <taxon>Herbiconiux</taxon>
    </lineage>
</organism>
<dbReference type="InterPro" id="IPR025358">
    <property type="entry name" value="DUF4262"/>
</dbReference>
<dbReference type="AlphaFoldDB" id="A0AB39BEC8"/>
<evidence type="ECO:0000313" key="2">
    <source>
        <dbReference type="EMBL" id="XDI04593.1"/>
    </source>
</evidence>
<reference evidence="2" key="1">
    <citation type="submission" date="2024-05" db="EMBL/GenBank/DDBJ databases">
        <title>Herbiconiux sp. A18JL235.</title>
        <authorList>
            <person name="Zhang G."/>
        </authorList>
    </citation>
    <scope>NUCLEOTIDE SEQUENCE</scope>
    <source>
        <strain evidence="2">A18JL235</strain>
    </source>
</reference>
<dbReference type="EMBL" id="CP162511">
    <property type="protein sequence ID" value="XDI04593.1"/>
    <property type="molecule type" value="Genomic_DNA"/>
</dbReference>
<gene>
    <name evidence="2" type="ORF">ABFY20_14805</name>
</gene>